<keyword evidence="3" id="KW-0804">Transcription</keyword>
<dbReference type="SMART" id="SM00895">
    <property type="entry name" value="FCD"/>
    <property type="match status" value="1"/>
</dbReference>
<dbReference type="Gene3D" id="1.10.10.10">
    <property type="entry name" value="Winged helix-like DNA-binding domain superfamily/Winged helix DNA-binding domain"/>
    <property type="match status" value="1"/>
</dbReference>
<dbReference type="SUPFAM" id="SSF48008">
    <property type="entry name" value="GntR ligand-binding domain-like"/>
    <property type="match status" value="1"/>
</dbReference>
<protein>
    <submittedName>
        <fullName evidence="5">Transcriptional regulator, GntR family</fullName>
    </submittedName>
</protein>
<dbReference type="PRINTS" id="PR00035">
    <property type="entry name" value="HTHGNTR"/>
</dbReference>
<dbReference type="OrthoDB" id="9809707at2"/>
<dbReference type="InterPro" id="IPR011711">
    <property type="entry name" value="GntR_C"/>
</dbReference>
<dbReference type="SMART" id="SM00345">
    <property type="entry name" value="HTH_GNTR"/>
    <property type="match status" value="1"/>
</dbReference>
<sequence>MSMNDDTLAPVRRPKLADRLVEEIRTRISSGDLKPGSRLPTEQQLTEEHRVSRTVVREAVTRLAADGLVTARQGAGVFVNDRPEALLGSLLADMTGKVSMVLNVLEVRMAIEIEAAALAAQRRTASQEADIRVAFSAFDKQLSRGEPTGAADFDFHRAIAAATSNPFYVEILDVLGRRTIPRDLVTTVSASLLQSSDYQQRLQAEHRDIMNAIIDGDATSARDAMRRHLSASQRRYQSLLHGGDLARSAARA</sequence>
<evidence type="ECO:0000313" key="6">
    <source>
        <dbReference type="Proteomes" id="UP000193083"/>
    </source>
</evidence>
<feature type="domain" description="HTH gntR-type" evidence="4">
    <location>
        <begin position="14"/>
        <end position="82"/>
    </location>
</feature>
<gene>
    <name evidence="5" type="ORF">SAMN02982922_1385</name>
</gene>
<keyword evidence="1" id="KW-0805">Transcription regulation</keyword>
<dbReference type="InterPro" id="IPR036390">
    <property type="entry name" value="WH_DNA-bd_sf"/>
</dbReference>
<dbReference type="GO" id="GO:0003677">
    <property type="term" value="F:DNA binding"/>
    <property type="evidence" value="ECO:0007669"/>
    <property type="project" value="UniProtKB-KW"/>
</dbReference>
<dbReference type="PROSITE" id="PS50949">
    <property type="entry name" value="HTH_GNTR"/>
    <property type="match status" value="1"/>
</dbReference>
<keyword evidence="2" id="KW-0238">DNA-binding</keyword>
<evidence type="ECO:0000259" key="4">
    <source>
        <dbReference type="PROSITE" id="PS50949"/>
    </source>
</evidence>
<accession>A0A1X7N9A8</accession>
<evidence type="ECO:0000256" key="3">
    <source>
        <dbReference type="ARBA" id="ARBA00023163"/>
    </source>
</evidence>
<proteinExistence type="predicted"/>
<name>A0A1X7N9A8_9HYPH</name>
<dbReference type="Pfam" id="PF00392">
    <property type="entry name" value="GntR"/>
    <property type="match status" value="1"/>
</dbReference>
<evidence type="ECO:0000256" key="1">
    <source>
        <dbReference type="ARBA" id="ARBA00023015"/>
    </source>
</evidence>
<dbReference type="InterPro" id="IPR000524">
    <property type="entry name" value="Tscrpt_reg_HTH_GntR"/>
</dbReference>
<reference evidence="5 6" key="1">
    <citation type="submission" date="2017-04" db="EMBL/GenBank/DDBJ databases">
        <authorList>
            <person name="Afonso C.L."/>
            <person name="Miller P.J."/>
            <person name="Scott M.A."/>
            <person name="Spackman E."/>
            <person name="Goraichik I."/>
            <person name="Dimitrov K.M."/>
            <person name="Suarez D.L."/>
            <person name="Swayne D.E."/>
        </authorList>
    </citation>
    <scope>NUCLEOTIDE SEQUENCE [LARGE SCALE GENOMIC DNA]</scope>
    <source>
        <strain evidence="5 6">B5P</strain>
    </source>
</reference>
<dbReference type="Pfam" id="PF07729">
    <property type="entry name" value="FCD"/>
    <property type="match status" value="1"/>
</dbReference>
<dbReference type="RefSeq" id="WP_139832186.1">
    <property type="nucleotide sequence ID" value="NZ_FXBL01000004.1"/>
</dbReference>
<dbReference type="PANTHER" id="PTHR43537">
    <property type="entry name" value="TRANSCRIPTIONAL REGULATOR, GNTR FAMILY"/>
    <property type="match status" value="1"/>
</dbReference>
<dbReference type="Gene3D" id="1.20.120.530">
    <property type="entry name" value="GntR ligand-binding domain-like"/>
    <property type="match status" value="1"/>
</dbReference>
<dbReference type="EMBL" id="FXBL01000004">
    <property type="protein sequence ID" value="SMH33204.1"/>
    <property type="molecule type" value="Genomic_DNA"/>
</dbReference>
<dbReference type="CDD" id="cd07377">
    <property type="entry name" value="WHTH_GntR"/>
    <property type="match status" value="1"/>
</dbReference>
<dbReference type="InterPro" id="IPR036388">
    <property type="entry name" value="WH-like_DNA-bd_sf"/>
</dbReference>
<keyword evidence="6" id="KW-1185">Reference proteome</keyword>
<dbReference type="Proteomes" id="UP000193083">
    <property type="component" value="Unassembled WGS sequence"/>
</dbReference>
<dbReference type="AlphaFoldDB" id="A0A1X7N9A8"/>
<evidence type="ECO:0000313" key="5">
    <source>
        <dbReference type="EMBL" id="SMH33204.1"/>
    </source>
</evidence>
<dbReference type="SUPFAM" id="SSF46785">
    <property type="entry name" value="Winged helix' DNA-binding domain"/>
    <property type="match status" value="1"/>
</dbReference>
<dbReference type="PANTHER" id="PTHR43537:SF5">
    <property type="entry name" value="UXU OPERON TRANSCRIPTIONAL REGULATOR"/>
    <property type="match status" value="1"/>
</dbReference>
<dbReference type="InterPro" id="IPR008920">
    <property type="entry name" value="TF_FadR/GntR_C"/>
</dbReference>
<organism evidence="5 6">
    <name type="scientific">Mesorhizobium australicum</name>
    <dbReference type="NCBI Taxonomy" id="536018"/>
    <lineage>
        <taxon>Bacteria</taxon>
        <taxon>Pseudomonadati</taxon>
        <taxon>Pseudomonadota</taxon>
        <taxon>Alphaproteobacteria</taxon>
        <taxon>Hyphomicrobiales</taxon>
        <taxon>Phyllobacteriaceae</taxon>
        <taxon>Mesorhizobium</taxon>
    </lineage>
</organism>
<dbReference type="GO" id="GO:0003700">
    <property type="term" value="F:DNA-binding transcription factor activity"/>
    <property type="evidence" value="ECO:0007669"/>
    <property type="project" value="InterPro"/>
</dbReference>
<evidence type="ECO:0000256" key="2">
    <source>
        <dbReference type="ARBA" id="ARBA00023125"/>
    </source>
</evidence>